<gene>
    <name evidence="1" type="ORF">F2Q69_00046660</name>
</gene>
<protein>
    <submittedName>
        <fullName evidence="1">Uncharacterized protein</fullName>
    </submittedName>
</protein>
<accession>A0A8S9Q843</accession>
<dbReference type="AlphaFoldDB" id="A0A8S9Q843"/>
<evidence type="ECO:0000313" key="2">
    <source>
        <dbReference type="Proteomes" id="UP000712600"/>
    </source>
</evidence>
<proteinExistence type="predicted"/>
<evidence type="ECO:0000313" key="1">
    <source>
        <dbReference type="EMBL" id="KAF3526856.1"/>
    </source>
</evidence>
<dbReference type="EMBL" id="QGKX02001347">
    <property type="protein sequence ID" value="KAF3526856.1"/>
    <property type="molecule type" value="Genomic_DNA"/>
</dbReference>
<comment type="caution">
    <text evidence="1">The sequence shown here is derived from an EMBL/GenBank/DDBJ whole genome shotgun (WGS) entry which is preliminary data.</text>
</comment>
<organism evidence="1 2">
    <name type="scientific">Brassica cretica</name>
    <name type="common">Mustard</name>
    <dbReference type="NCBI Taxonomy" id="69181"/>
    <lineage>
        <taxon>Eukaryota</taxon>
        <taxon>Viridiplantae</taxon>
        <taxon>Streptophyta</taxon>
        <taxon>Embryophyta</taxon>
        <taxon>Tracheophyta</taxon>
        <taxon>Spermatophyta</taxon>
        <taxon>Magnoliopsida</taxon>
        <taxon>eudicotyledons</taxon>
        <taxon>Gunneridae</taxon>
        <taxon>Pentapetalae</taxon>
        <taxon>rosids</taxon>
        <taxon>malvids</taxon>
        <taxon>Brassicales</taxon>
        <taxon>Brassicaceae</taxon>
        <taxon>Brassiceae</taxon>
        <taxon>Brassica</taxon>
    </lineage>
</organism>
<sequence>MEKQLVAEAGKTKDSDVGIGREAVSELLNELEQLPVNALLAENAGKNGRELRIKMGAKM</sequence>
<reference evidence="1" key="1">
    <citation type="submission" date="2019-12" db="EMBL/GenBank/DDBJ databases">
        <title>Genome sequencing and annotation of Brassica cretica.</title>
        <authorList>
            <person name="Studholme D.J."/>
            <person name="Sarris P."/>
        </authorList>
    </citation>
    <scope>NUCLEOTIDE SEQUENCE</scope>
    <source>
        <strain evidence="1">PFS-109/04</strain>
        <tissue evidence="1">Leaf</tissue>
    </source>
</reference>
<name>A0A8S9Q843_BRACR</name>
<dbReference type="Proteomes" id="UP000712600">
    <property type="component" value="Unassembled WGS sequence"/>
</dbReference>